<dbReference type="Pfam" id="PF01522">
    <property type="entry name" value="Polysacc_deac_1"/>
    <property type="match status" value="1"/>
</dbReference>
<evidence type="ECO:0000256" key="5">
    <source>
        <dbReference type="ARBA" id="ARBA00022458"/>
    </source>
</evidence>
<comment type="subcellular location">
    <subcellularLocation>
        <location evidence="2">Cytoplasm</location>
    </subcellularLocation>
</comment>
<keyword evidence="8" id="KW-0378">Hydrolase</keyword>
<evidence type="ECO:0000256" key="6">
    <source>
        <dbReference type="ARBA" id="ARBA00022490"/>
    </source>
</evidence>
<dbReference type="AlphaFoldDB" id="A0A1G9KUG6"/>
<evidence type="ECO:0000256" key="8">
    <source>
        <dbReference type="ARBA" id="ARBA00022801"/>
    </source>
</evidence>
<dbReference type="SUPFAM" id="SSF88713">
    <property type="entry name" value="Glycoside hydrolase/deacetylase"/>
    <property type="match status" value="1"/>
</dbReference>
<dbReference type="InterPro" id="IPR011330">
    <property type="entry name" value="Glyco_hydro/deAcase_b/a-brl"/>
</dbReference>
<accession>A0A1G9KUG6</accession>
<comment type="similarity">
    <text evidence="3">Belongs to the polysaccharide deacetylase family.</text>
</comment>
<dbReference type="InterPro" id="IPR002509">
    <property type="entry name" value="NODB_dom"/>
</dbReference>
<dbReference type="NCBIfam" id="TIGR04243">
    <property type="entry name" value="nodulat_NodB"/>
    <property type="match status" value="1"/>
</dbReference>
<dbReference type="Proteomes" id="UP000198894">
    <property type="component" value="Unassembled WGS sequence"/>
</dbReference>
<evidence type="ECO:0000313" key="12">
    <source>
        <dbReference type="Proteomes" id="UP000198894"/>
    </source>
</evidence>
<dbReference type="Gene3D" id="3.20.20.370">
    <property type="entry name" value="Glycoside hydrolase/deacetylase"/>
    <property type="match status" value="1"/>
</dbReference>
<keyword evidence="6" id="KW-0963">Cytoplasm</keyword>
<evidence type="ECO:0000256" key="2">
    <source>
        <dbReference type="ARBA" id="ARBA00004496"/>
    </source>
</evidence>
<dbReference type="GO" id="GO:0016020">
    <property type="term" value="C:membrane"/>
    <property type="evidence" value="ECO:0007669"/>
    <property type="project" value="TreeGrafter"/>
</dbReference>
<evidence type="ECO:0000256" key="4">
    <source>
        <dbReference type="ARBA" id="ARBA00020071"/>
    </source>
</evidence>
<dbReference type="GO" id="GO:0005975">
    <property type="term" value="P:carbohydrate metabolic process"/>
    <property type="evidence" value="ECO:0007669"/>
    <property type="project" value="InterPro"/>
</dbReference>
<dbReference type="GO" id="GO:0005737">
    <property type="term" value="C:cytoplasm"/>
    <property type="evidence" value="ECO:0007669"/>
    <property type="project" value="UniProtKB-SubCell"/>
</dbReference>
<dbReference type="PANTHER" id="PTHR10587">
    <property type="entry name" value="GLYCOSYL TRANSFERASE-RELATED"/>
    <property type="match status" value="1"/>
</dbReference>
<evidence type="ECO:0000259" key="10">
    <source>
        <dbReference type="PROSITE" id="PS51677"/>
    </source>
</evidence>
<feature type="domain" description="NodB homology" evidence="10">
    <location>
        <begin position="21"/>
        <end position="213"/>
    </location>
</feature>
<reference evidence="12" key="1">
    <citation type="submission" date="2016-10" db="EMBL/GenBank/DDBJ databases">
        <authorList>
            <person name="Varghese N."/>
            <person name="Submissions S."/>
        </authorList>
    </citation>
    <scope>NUCLEOTIDE SEQUENCE [LARGE SCALE GENOMIC DNA]</scope>
    <source>
        <strain evidence="12">CGMCC 1.11022</strain>
    </source>
</reference>
<evidence type="ECO:0000256" key="9">
    <source>
        <dbReference type="ARBA" id="ARBA00032976"/>
    </source>
</evidence>
<comment type="function">
    <text evidence="1">Is involved in generating a small heat-stable compound (Nod), an acylated oligomer of N-acetylglucosamine, that stimulates mitosis in various plant protoplasts.</text>
</comment>
<proteinExistence type="inferred from homology"/>
<sequence>MKPLDYICEGQSDNADGIAERSVYLTFDDGPNSFFTPQILNVLAQHQVPATFFVVGAYAADEPELVRRIITDGHGIANHTMTHPDLAKCGPVEVDRQIVEANRVIGMACPQAMVRYFRAPYGIWTEEVIAASAGAALAPVHWSIDPRDWSRPGVDAIVDRVLADIRPGAIVLLHDGCAPDELQPGNQASLRDQTVTALSRLIPELHGRGFVIRSLPQHP</sequence>
<dbReference type="GO" id="GO:0046872">
    <property type="term" value="F:metal ion binding"/>
    <property type="evidence" value="ECO:0007669"/>
    <property type="project" value="UniProtKB-KW"/>
</dbReference>
<dbReference type="InterPro" id="IPR050248">
    <property type="entry name" value="Polysacc_deacetylase_ArnD"/>
</dbReference>
<dbReference type="EMBL" id="FNEE01000043">
    <property type="protein sequence ID" value="SDL53256.1"/>
    <property type="molecule type" value="Genomic_DNA"/>
</dbReference>
<dbReference type="PANTHER" id="PTHR10587:SF133">
    <property type="entry name" value="CHITIN DEACETYLASE 1-RELATED"/>
    <property type="match status" value="1"/>
</dbReference>
<organism evidence="11 12">
    <name type="scientific">Mesorhizobium muleiense</name>
    <dbReference type="NCBI Taxonomy" id="1004279"/>
    <lineage>
        <taxon>Bacteria</taxon>
        <taxon>Pseudomonadati</taxon>
        <taxon>Pseudomonadota</taxon>
        <taxon>Alphaproteobacteria</taxon>
        <taxon>Hyphomicrobiales</taxon>
        <taxon>Phyllobacteriaceae</taxon>
        <taxon>Mesorhizobium</taxon>
    </lineage>
</organism>
<dbReference type="GO" id="GO:0016810">
    <property type="term" value="F:hydrolase activity, acting on carbon-nitrogen (but not peptide) bonds"/>
    <property type="evidence" value="ECO:0007669"/>
    <property type="project" value="InterPro"/>
</dbReference>
<evidence type="ECO:0000256" key="1">
    <source>
        <dbReference type="ARBA" id="ARBA00003236"/>
    </source>
</evidence>
<evidence type="ECO:0000313" key="11">
    <source>
        <dbReference type="EMBL" id="SDL53256.1"/>
    </source>
</evidence>
<dbReference type="RefSeq" id="WP_091600617.1">
    <property type="nucleotide sequence ID" value="NZ_CP183375.1"/>
</dbReference>
<gene>
    <name evidence="11" type="ORF">SAMN05428953_1433</name>
</gene>
<keyword evidence="7" id="KW-0479">Metal-binding</keyword>
<dbReference type="PROSITE" id="PS51677">
    <property type="entry name" value="NODB"/>
    <property type="match status" value="1"/>
</dbReference>
<keyword evidence="5" id="KW-0536">Nodulation</keyword>
<protein>
    <recommendedName>
        <fullName evidence="4">Chitooligosaccharide deacetylase</fullName>
    </recommendedName>
    <alternativeName>
        <fullName evidence="9">Nodulation protein B</fullName>
    </alternativeName>
</protein>
<name>A0A1G9KUG6_9HYPH</name>
<dbReference type="InterPro" id="IPR026402">
    <property type="entry name" value="Nodulat_NodB"/>
</dbReference>
<evidence type="ECO:0000256" key="7">
    <source>
        <dbReference type="ARBA" id="ARBA00022723"/>
    </source>
</evidence>
<keyword evidence="12" id="KW-1185">Reference proteome</keyword>
<evidence type="ECO:0000256" key="3">
    <source>
        <dbReference type="ARBA" id="ARBA00010973"/>
    </source>
</evidence>